<comment type="caution">
    <text evidence="1">The sequence shown here is derived from an EMBL/GenBank/DDBJ whole genome shotgun (WGS) entry which is preliminary data.</text>
</comment>
<proteinExistence type="predicted"/>
<keyword evidence="2" id="KW-1185">Reference proteome</keyword>
<evidence type="ECO:0000313" key="2">
    <source>
        <dbReference type="Proteomes" id="UP001271780"/>
    </source>
</evidence>
<protein>
    <submittedName>
        <fullName evidence="1">IS110 family transposase</fullName>
    </submittedName>
</protein>
<sequence length="56" mass="6280">QKDSNLAQWFQARTSDGRKTTRKTMIVALARKLLIALWRLVTTGEVPNGVVLRLAS</sequence>
<dbReference type="Proteomes" id="UP001271780">
    <property type="component" value="Unassembled WGS sequence"/>
</dbReference>
<gene>
    <name evidence="1" type="ORF">RFM27_32930</name>
</gene>
<dbReference type="EMBL" id="JAVIIZ010000083">
    <property type="protein sequence ID" value="MDX8476848.1"/>
    <property type="molecule type" value="Genomic_DNA"/>
</dbReference>
<organism evidence="1 2">
    <name type="scientific">Mesorhizobium dulcispinae</name>
    <dbReference type="NCBI Taxonomy" id="3072316"/>
    <lineage>
        <taxon>Bacteria</taxon>
        <taxon>Pseudomonadati</taxon>
        <taxon>Pseudomonadota</taxon>
        <taxon>Alphaproteobacteria</taxon>
        <taxon>Hyphomicrobiales</taxon>
        <taxon>Phyllobacteriaceae</taxon>
        <taxon>Mesorhizobium</taxon>
    </lineage>
</organism>
<name>A0ABU4XQ48_9HYPH</name>
<evidence type="ECO:0000313" key="1">
    <source>
        <dbReference type="EMBL" id="MDX8476848.1"/>
    </source>
</evidence>
<reference evidence="1 2" key="1">
    <citation type="submission" date="2023-08" db="EMBL/GenBank/DDBJ databases">
        <title>Implementing the SeqCode for naming new Mesorhizobium species isolated from Vachellia karroo root nodules.</title>
        <authorList>
            <person name="Van Lill M."/>
        </authorList>
    </citation>
    <scope>NUCLEOTIDE SEQUENCE [LARGE SCALE GENOMIC DNA]</scope>
    <source>
        <strain evidence="1 2">VK23A</strain>
    </source>
</reference>
<feature type="non-terminal residue" evidence="1">
    <location>
        <position position="1"/>
    </location>
</feature>
<accession>A0ABU4XQ48</accession>